<dbReference type="PANTHER" id="PTHR42944:SF1">
    <property type="entry name" value="ADENINE DNA GLYCOSYLASE"/>
    <property type="match status" value="1"/>
</dbReference>
<dbReference type="EMBL" id="JBHUEE010000001">
    <property type="protein sequence ID" value="MFD1716427.1"/>
    <property type="molecule type" value="Genomic_DNA"/>
</dbReference>
<evidence type="ECO:0000256" key="9">
    <source>
        <dbReference type="ARBA" id="ARBA00022801"/>
    </source>
</evidence>
<dbReference type="Gene3D" id="1.10.340.30">
    <property type="entry name" value="Hypothetical protein, domain 2"/>
    <property type="match status" value="1"/>
</dbReference>
<comment type="caution">
    <text evidence="15">The sequence shown here is derived from an EMBL/GenBank/DDBJ whole genome shotgun (WGS) entry which is preliminary data.</text>
</comment>
<evidence type="ECO:0000313" key="16">
    <source>
        <dbReference type="Proteomes" id="UP001597277"/>
    </source>
</evidence>
<proteinExistence type="inferred from homology"/>
<evidence type="ECO:0000256" key="2">
    <source>
        <dbReference type="ARBA" id="ARBA00001966"/>
    </source>
</evidence>
<dbReference type="Pfam" id="PF10576">
    <property type="entry name" value="EndIII_4Fe-2S"/>
    <property type="match status" value="1"/>
</dbReference>
<dbReference type="Pfam" id="PF00633">
    <property type="entry name" value="HHH"/>
    <property type="match status" value="1"/>
</dbReference>
<organism evidence="15 16">
    <name type="scientific">Georgenia deserti</name>
    <dbReference type="NCBI Taxonomy" id="2093781"/>
    <lineage>
        <taxon>Bacteria</taxon>
        <taxon>Bacillati</taxon>
        <taxon>Actinomycetota</taxon>
        <taxon>Actinomycetes</taxon>
        <taxon>Micrococcales</taxon>
        <taxon>Bogoriellaceae</taxon>
        <taxon>Georgenia</taxon>
    </lineage>
</organism>
<dbReference type="SMART" id="SM00478">
    <property type="entry name" value="ENDO3c"/>
    <property type="match status" value="1"/>
</dbReference>
<dbReference type="InterPro" id="IPR044298">
    <property type="entry name" value="MIG/MutY"/>
</dbReference>
<evidence type="ECO:0000256" key="4">
    <source>
        <dbReference type="ARBA" id="ARBA00012045"/>
    </source>
</evidence>
<keyword evidence="7" id="KW-0479">Metal-binding</keyword>
<keyword evidence="8" id="KW-0227">DNA damage</keyword>
<dbReference type="Proteomes" id="UP001597277">
    <property type="component" value="Unassembled WGS sequence"/>
</dbReference>
<dbReference type="Pfam" id="PF00730">
    <property type="entry name" value="HhH-GPD"/>
    <property type="match status" value="1"/>
</dbReference>
<dbReference type="SUPFAM" id="SSF48150">
    <property type="entry name" value="DNA-glycosylase"/>
    <property type="match status" value="1"/>
</dbReference>
<feature type="domain" description="HhH-GPD" evidence="14">
    <location>
        <begin position="40"/>
        <end position="192"/>
    </location>
</feature>
<evidence type="ECO:0000256" key="1">
    <source>
        <dbReference type="ARBA" id="ARBA00000843"/>
    </source>
</evidence>
<keyword evidence="13" id="KW-0326">Glycosidase</keyword>
<evidence type="ECO:0000256" key="10">
    <source>
        <dbReference type="ARBA" id="ARBA00023004"/>
    </source>
</evidence>
<evidence type="ECO:0000256" key="11">
    <source>
        <dbReference type="ARBA" id="ARBA00023014"/>
    </source>
</evidence>
<dbReference type="InterPro" id="IPR011257">
    <property type="entry name" value="DNA_glycosylase"/>
</dbReference>
<sequence length="307" mass="33382">MQNPTELHRDVLAWYDEHARDLPWRRPDTSAWGVLVSEVMLQQTPVSRVEPAWHRWMAAWPAPTDLAAAPAAEVLRAWDRLGYPRRALRLRECAQAIVAHHGGRVPGTEAELLALPGIGSYTAAAVAAFAYGRRVVVLDTNVRRVLGRLFDGHALPAPSLTQAERQRAAARLPAHTPDSVRWNVGLMELGALVCTARAPRCEACPLRGYCAWRRAGRPADPHAGLRRRQAWHGTDRQARGKIMALLRDRPDGPVSEEEVLRAVADGADPAALADPGQPARALASLVTDGLVAPADSDDGGVAAYRLP</sequence>
<evidence type="ECO:0000256" key="3">
    <source>
        <dbReference type="ARBA" id="ARBA00008343"/>
    </source>
</evidence>
<keyword evidence="12" id="KW-0234">DNA repair</keyword>
<dbReference type="InterPro" id="IPR003265">
    <property type="entry name" value="HhH-GPD_domain"/>
</dbReference>
<accession>A0ABW4L1Y0</accession>
<dbReference type="EC" id="3.2.2.31" evidence="4"/>
<dbReference type="InterPro" id="IPR004036">
    <property type="entry name" value="Endonuclease-III-like_CS2"/>
</dbReference>
<reference evidence="16" key="1">
    <citation type="journal article" date="2019" name="Int. J. Syst. Evol. Microbiol.">
        <title>The Global Catalogue of Microorganisms (GCM) 10K type strain sequencing project: providing services to taxonomists for standard genome sequencing and annotation.</title>
        <authorList>
            <consortium name="The Broad Institute Genomics Platform"/>
            <consortium name="The Broad Institute Genome Sequencing Center for Infectious Disease"/>
            <person name="Wu L."/>
            <person name="Ma J."/>
        </authorList>
    </citation>
    <scope>NUCLEOTIDE SEQUENCE [LARGE SCALE GENOMIC DNA]</scope>
    <source>
        <strain evidence="16">JCM 17130</strain>
    </source>
</reference>
<evidence type="ECO:0000256" key="13">
    <source>
        <dbReference type="ARBA" id="ARBA00023295"/>
    </source>
</evidence>
<comment type="similarity">
    <text evidence="3">Belongs to the Nth/MutY family.</text>
</comment>
<dbReference type="PANTHER" id="PTHR42944">
    <property type="entry name" value="ADENINE DNA GLYCOSYLASE"/>
    <property type="match status" value="1"/>
</dbReference>
<keyword evidence="9" id="KW-0378">Hydrolase</keyword>
<dbReference type="SMART" id="SM00525">
    <property type="entry name" value="FES"/>
    <property type="match status" value="1"/>
</dbReference>
<dbReference type="InterPro" id="IPR000445">
    <property type="entry name" value="HhH_motif"/>
</dbReference>
<evidence type="ECO:0000256" key="5">
    <source>
        <dbReference type="ARBA" id="ARBA00022023"/>
    </source>
</evidence>
<keyword evidence="11" id="KW-0411">Iron-sulfur</keyword>
<evidence type="ECO:0000256" key="12">
    <source>
        <dbReference type="ARBA" id="ARBA00023204"/>
    </source>
</evidence>
<dbReference type="InterPro" id="IPR003651">
    <property type="entry name" value="Endonuclease3_FeS-loop_motif"/>
</dbReference>
<protein>
    <recommendedName>
        <fullName evidence="5">Adenine DNA glycosylase</fullName>
        <ecNumber evidence="4">3.2.2.31</ecNumber>
    </recommendedName>
</protein>
<evidence type="ECO:0000256" key="6">
    <source>
        <dbReference type="ARBA" id="ARBA00022485"/>
    </source>
</evidence>
<keyword evidence="6" id="KW-0004">4Fe-4S</keyword>
<keyword evidence="16" id="KW-1185">Reference proteome</keyword>
<dbReference type="RefSeq" id="WP_388001869.1">
    <property type="nucleotide sequence ID" value="NZ_JBHUEE010000001.1"/>
</dbReference>
<comment type="catalytic activity">
    <reaction evidence="1">
        <text>Hydrolyzes free adenine bases from 7,8-dihydro-8-oxoguanine:adenine mismatched double-stranded DNA, leaving an apurinic site.</text>
        <dbReference type="EC" id="3.2.2.31"/>
    </reaction>
</comment>
<dbReference type="InterPro" id="IPR023170">
    <property type="entry name" value="HhH_base_excis_C"/>
</dbReference>
<evidence type="ECO:0000259" key="14">
    <source>
        <dbReference type="SMART" id="SM00478"/>
    </source>
</evidence>
<gene>
    <name evidence="15" type="ORF">ACFSE6_01150</name>
</gene>
<name>A0ABW4L1Y0_9MICO</name>
<keyword evidence="10" id="KW-0408">Iron</keyword>
<comment type="cofactor">
    <cofactor evidence="2">
        <name>[4Fe-4S] cluster</name>
        <dbReference type="ChEBI" id="CHEBI:49883"/>
    </cofactor>
</comment>
<dbReference type="Gene3D" id="1.10.1670.10">
    <property type="entry name" value="Helix-hairpin-Helix base-excision DNA repair enzymes (C-terminal)"/>
    <property type="match status" value="1"/>
</dbReference>
<dbReference type="PROSITE" id="PS01155">
    <property type="entry name" value="ENDONUCLEASE_III_2"/>
    <property type="match status" value="1"/>
</dbReference>
<evidence type="ECO:0000256" key="7">
    <source>
        <dbReference type="ARBA" id="ARBA00022723"/>
    </source>
</evidence>
<evidence type="ECO:0000256" key="8">
    <source>
        <dbReference type="ARBA" id="ARBA00022763"/>
    </source>
</evidence>
<dbReference type="CDD" id="cd00056">
    <property type="entry name" value="ENDO3c"/>
    <property type="match status" value="1"/>
</dbReference>
<evidence type="ECO:0000313" key="15">
    <source>
        <dbReference type="EMBL" id="MFD1716427.1"/>
    </source>
</evidence>